<dbReference type="Gene3D" id="3.40.30.10">
    <property type="entry name" value="Glutaredoxin"/>
    <property type="match status" value="1"/>
</dbReference>
<dbReference type="InterPro" id="IPR010987">
    <property type="entry name" value="Glutathione-S-Trfase_C-like"/>
</dbReference>
<evidence type="ECO:0000313" key="7">
    <source>
        <dbReference type="Proteomes" id="UP000616769"/>
    </source>
</evidence>
<dbReference type="AlphaFoldDB" id="A0A132AKV0"/>
<proteinExistence type="inferred from homology"/>
<dbReference type="FunFam" id="1.20.1050.10:FF:000003">
    <property type="entry name" value="Glutathione S-transferase 2"/>
    <property type="match status" value="1"/>
</dbReference>
<dbReference type="PANTHER" id="PTHR11571:SF222">
    <property type="entry name" value="GLUTATHIONE TRANSFERASE"/>
    <property type="match status" value="1"/>
</dbReference>
<name>A0A132AKV0_SARSC</name>
<protein>
    <recommendedName>
        <fullName evidence="3">glutathione transferase</fullName>
        <ecNumber evidence="3">2.5.1.18</ecNumber>
    </recommendedName>
</protein>
<dbReference type="Pfam" id="PF02798">
    <property type="entry name" value="GST_N"/>
    <property type="match status" value="1"/>
</dbReference>
<dbReference type="Pfam" id="PF14497">
    <property type="entry name" value="GST_C_3"/>
    <property type="match status" value="1"/>
</dbReference>
<dbReference type="OrthoDB" id="4951845at2759"/>
<dbReference type="PROSITE" id="PS50404">
    <property type="entry name" value="GST_NTER"/>
    <property type="match status" value="1"/>
</dbReference>
<dbReference type="SFLD" id="SFLDS00019">
    <property type="entry name" value="Glutathione_Transferase_(cytos"/>
    <property type="match status" value="1"/>
</dbReference>
<dbReference type="InterPro" id="IPR004046">
    <property type="entry name" value="GST_C"/>
</dbReference>
<comment type="caution">
    <text evidence="6">The sequence shown here is derived from an EMBL/GenBank/DDBJ whole genome shotgun (WGS) entry which is preliminary data.</text>
</comment>
<dbReference type="PANTHER" id="PTHR11571">
    <property type="entry name" value="GLUTATHIONE S-TRANSFERASE"/>
    <property type="match status" value="1"/>
</dbReference>
<dbReference type="EMBL" id="JXLN01017505">
    <property type="protein sequence ID" value="KPM11584.1"/>
    <property type="molecule type" value="Genomic_DNA"/>
</dbReference>
<evidence type="ECO:0000313" key="6">
    <source>
        <dbReference type="EMBL" id="KPM11584.1"/>
    </source>
</evidence>
<dbReference type="Gene3D" id="1.20.1050.10">
    <property type="match status" value="1"/>
</dbReference>
<evidence type="ECO:0000256" key="2">
    <source>
        <dbReference type="ARBA" id="ARBA00005861"/>
    </source>
</evidence>
<dbReference type="InterPro" id="IPR004045">
    <property type="entry name" value="Glutathione_S-Trfase_N"/>
</dbReference>
<dbReference type="InterPro" id="IPR036249">
    <property type="entry name" value="Thioredoxin-like_sf"/>
</dbReference>
<dbReference type="SUPFAM" id="SSF52833">
    <property type="entry name" value="Thioredoxin-like"/>
    <property type="match status" value="1"/>
</dbReference>
<dbReference type="InterPro" id="IPR003081">
    <property type="entry name" value="GST_mu"/>
</dbReference>
<dbReference type="PRINTS" id="PR01267">
    <property type="entry name" value="GSTRNSFRASEM"/>
</dbReference>
<evidence type="ECO:0000256" key="4">
    <source>
        <dbReference type="ARBA" id="ARBA00022679"/>
    </source>
</evidence>
<sequence length="200" mass="23791">MLLTFAGVDFVDKRYEFGPGPEFDRNDWLDEKHNLGLDFPNLPYYIEDDVKLTQTIAILRYLGRKYKLDGQNEQEWQRIELCEQQFMDFVRAMVRMVYDTDFEKLKLQMLEKLPVDLELFSNFLGDHPFVSGTKLSYVDFLTYECLVRIKLLAPEIFAKFSNLNSYINRIELIPKISAYIKQQEPQLMNAPMANWNTKYR</sequence>
<dbReference type="Proteomes" id="UP000616769">
    <property type="component" value="Unassembled WGS sequence"/>
</dbReference>
<dbReference type="PROSITE" id="PS50405">
    <property type="entry name" value="GST_CTER"/>
    <property type="match status" value="1"/>
</dbReference>
<dbReference type="GO" id="GO:0004364">
    <property type="term" value="F:glutathione transferase activity"/>
    <property type="evidence" value="ECO:0007669"/>
    <property type="project" value="UniProtKB-EC"/>
</dbReference>
<dbReference type="InterPro" id="IPR040079">
    <property type="entry name" value="Glutathione_S-Trfase"/>
</dbReference>
<dbReference type="InterPro" id="IPR050213">
    <property type="entry name" value="GST_superfamily"/>
</dbReference>
<reference evidence="6 7" key="1">
    <citation type="journal article" date="2015" name="Parasit. Vectors">
        <title>Draft genome of the scabies mite.</title>
        <authorList>
            <person name="Rider S.D.Jr."/>
            <person name="Morgan M.S."/>
            <person name="Arlian L.G."/>
        </authorList>
    </citation>
    <scope>NUCLEOTIDE SEQUENCE [LARGE SCALE GENOMIC DNA]</scope>
    <source>
        <strain evidence="6">Arlian Lab</strain>
    </source>
</reference>
<keyword evidence="4 6" id="KW-0808">Transferase</keyword>
<dbReference type="SUPFAM" id="SSF47616">
    <property type="entry name" value="GST C-terminal domain-like"/>
    <property type="match status" value="1"/>
</dbReference>
<comment type="catalytic activity">
    <reaction evidence="5">
        <text>RX + glutathione = an S-substituted glutathione + a halide anion + H(+)</text>
        <dbReference type="Rhea" id="RHEA:16437"/>
        <dbReference type="ChEBI" id="CHEBI:15378"/>
        <dbReference type="ChEBI" id="CHEBI:16042"/>
        <dbReference type="ChEBI" id="CHEBI:17792"/>
        <dbReference type="ChEBI" id="CHEBI:57925"/>
        <dbReference type="ChEBI" id="CHEBI:90779"/>
        <dbReference type="EC" id="2.5.1.18"/>
    </reaction>
</comment>
<dbReference type="GO" id="GO:0006749">
    <property type="term" value="P:glutathione metabolic process"/>
    <property type="evidence" value="ECO:0007669"/>
    <property type="project" value="TreeGrafter"/>
</dbReference>
<dbReference type="VEuPathDB" id="VectorBase:SSCA004124"/>
<evidence type="ECO:0000256" key="5">
    <source>
        <dbReference type="ARBA" id="ARBA00047960"/>
    </source>
</evidence>
<organism evidence="6 7">
    <name type="scientific">Sarcoptes scabiei</name>
    <name type="common">Itch mite</name>
    <name type="synonym">Acarus scabiei</name>
    <dbReference type="NCBI Taxonomy" id="52283"/>
    <lineage>
        <taxon>Eukaryota</taxon>
        <taxon>Metazoa</taxon>
        <taxon>Ecdysozoa</taxon>
        <taxon>Arthropoda</taxon>
        <taxon>Chelicerata</taxon>
        <taxon>Arachnida</taxon>
        <taxon>Acari</taxon>
        <taxon>Acariformes</taxon>
        <taxon>Sarcoptiformes</taxon>
        <taxon>Astigmata</taxon>
        <taxon>Psoroptidia</taxon>
        <taxon>Sarcoptoidea</taxon>
        <taxon>Sarcoptidae</taxon>
        <taxon>Sarcoptinae</taxon>
        <taxon>Sarcoptes</taxon>
    </lineage>
</organism>
<comment type="similarity">
    <text evidence="2">Belongs to the GST superfamily. Mu family.</text>
</comment>
<comment type="function">
    <text evidence="1">Conjugation of reduced glutathione to a wide number of exogenous and endogenous hydrophobic electrophiles.</text>
</comment>
<gene>
    <name evidence="6" type="ORF">QR98_0101570</name>
</gene>
<dbReference type="EC" id="2.5.1.18" evidence="3"/>
<dbReference type="GO" id="GO:0042802">
    <property type="term" value="F:identical protein binding"/>
    <property type="evidence" value="ECO:0007669"/>
    <property type="project" value="UniProtKB-ARBA"/>
</dbReference>
<evidence type="ECO:0000256" key="3">
    <source>
        <dbReference type="ARBA" id="ARBA00012452"/>
    </source>
</evidence>
<accession>A0A132AKV0</accession>
<dbReference type="InterPro" id="IPR036282">
    <property type="entry name" value="Glutathione-S-Trfase_C_sf"/>
</dbReference>
<evidence type="ECO:0000256" key="1">
    <source>
        <dbReference type="ARBA" id="ARBA00003701"/>
    </source>
</evidence>